<dbReference type="Pfam" id="PF13224">
    <property type="entry name" value="DUF4032"/>
    <property type="match status" value="1"/>
</dbReference>
<dbReference type="RefSeq" id="WP_369746082.1">
    <property type="nucleotide sequence ID" value="NZ_CP165735.1"/>
</dbReference>
<name>A0AB39YS36_9MICC</name>
<sequence>MSEQNGAQWHDEPTDYGQIGKLPRTEAASAQDTAPPASVIGSLNITAASADPELLDLPWHIALEDWPAENLAALPRGISRHIVRFAHLGGSVIAIKETSEHVARHEYHMLRKLARLDVPCVEPVAVITGRTTADGRPLNPVLVTRHLKFSMPYRALFSQMLRKDTLTRLIDAQALLLVRLHLVGFYWGDVSLSNTLFRRDAGAFAAYLVDAETGELYPDLSMGQRDYDLEIARVNIAGELMDLLDGGLIEEKVDPVATSELIMDSYRRLWTELTEKESFELGERWRVAARIRRLNELGFDVEEYAIKTTADGSTIQLQPKVVDAGHHQRRLLRLTGLDAQENQARRLLNDMDQFRADNNPDLDEEISAHIWVSQIFEPIVRSIPRHLAGKLEPAEVVHEVLEHRWYMSQKQDRYVPLAETVQSYLDTVLQHRRDEAAIMLNPDTELLKILEVEVEESGRYDDEDEDEYPDADD</sequence>
<reference evidence="2" key="1">
    <citation type="submission" date="2024-07" db="EMBL/GenBank/DDBJ databases">
        <authorList>
            <person name="Li J."/>
            <person name="Wei H."/>
            <person name="Ma J."/>
        </authorList>
    </citation>
    <scope>NUCLEOTIDE SEQUENCE</scope>
    <source>
        <strain evidence="2">AMU7</strain>
    </source>
</reference>
<evidence type="ECO:0000313" key="2">
    <source>
        <dbReference type="EMBL" id="XDV72569.1"/>
    </source>
</evidence>
<dbReference type="AlphaFoldDB" id="A0AB39YS36"/>
<dbReference type="SUPFAM" id="SSF56112">
    <property type="entry name" value="Protein kinase-like (PK-like)"/>
    <property type="match status" value="1"/>
</dbReference>
<proteinExistence type="predicted"/>
<dbReference type="InterPro" id="IPR011009">
    <property type="entry name" value="Kinase-like_dom_sf"/>
</dbReference>
<dbReference type="EMBL" id="CP165735">
    <property type="protein sequence ID" value="XDV72569.1"/>
    <property type="molecule type" value="Genomic_DNA"/>
</dbReference>
<protein>
    <submittedName>
        <fullName evidence="2">DUF4032 domain-containing protein</fullName>
    </submittedName>
</protein>
<accession>A0AB39YS36</accession>
<organism evidence="2">
    <name type="scientific">Paenarthrobacter sp. AMU7</name>
    <dbReference type="NCBI Taxonomy" id="3162492"/>
    <lineage>
        <taxon>Bacteria</taxon>
        <taxon>Bacillati</taxon>
        <taxon>Actinomycetota</taxon>
        <taxon>Actinomycetes</taxon>
        <taxon>Micrococcales</taxon>
        <taxon>Micrococcaceae</taxon>
        <taxon>Paenarthrobacter</taxon>
    </lineage>
</organism>
<gene>
    <name evidence="2" type="ORF">ABQM86_05220</name>
</gene>
<evidence type="ECO:0000259" key="1">
    <source>
        <dbReference type="Pfam" id="PF13224"/>
    </source>
</evidence>
<dbReference type="InterPro" id="IPR025111">
    <property type="entry name" value="DUF4032"/>
</dbReference>
<feature type="domain" description="DUF4032" evidence="1">
    <location>
        <begin position="268"/>
        <end position="429"/>
    </location>
</feature>